<dbReference type="PROSITE" id="PS00737">
    <property type="entry name" value="THIOLASE_2"/>
    <property type="match status" value="1"/>
</dbReference>
<evidence type="ECO:0000259" key="5">
    <source>
        <dbReference type="Pfam" id="PF00108"/>
    </source>
</evidence>
<evidence type="ECO:0000256" key="3">
    <source>
        <dbReference type="ARBA" id="ARBA00023315"/>
    </source>
</evidence>
<dbReference type="CDD" id="cd00751">
    <property type="entry name" value="thiolase"/>
    <property type="match status" value="1"/>
</dbReference>
<dbReference type="EMBL" id="CP034328">
    <property type="protein sequence ID" value="AZL58512.1"/>
    <property type="molecule type" value="Genomic_DNA"/>
</dbReference>
<feature type="domain" description="Thiolase C-terminal" evidence="6">
    <location>
        <begin position="247"/>
        <end position="352"/>
    </location>
</feature>
<evidence type="ECO:0000259" key="6">
    <source>
        <dbReference type="Pfam" id="PF02803"/>
    </source>
</evidence>
<keyword evidence="8" id="KW-1185">Reference proteome</keyword>
<dbReference type="AlphaFoldDB" id="A0A3S8U4F7"/>
<dbReference type="GO" id="GO:0003988">
    <property type="term" value="F:acetyl-CoA C-acyltransferase activity"/>
    <property type="evidence" value="ECO:0007669"/>
    <property type="project" value="UniProtKB-ARBA"/>
</dbReference>
<dbReference type="Gene3D" id="3.40.47.10">
    <property type="match status" value="2"/>
</dbReference>
<dbReference type="InterPro" id="IPR020617">
    <property type="entry name" value="Thiolase_C"/>
</dbReference>
<dbReference type="SUPFAM" id="SSF53901">
    <property type="entry name" value="Thiolase-like"/>
    <property type="match status" value="2"/>
</dbReference>
<accession>A0A3S8U4F7</accession>
<feature type="domain" description="Thiolase N-terminal" evidence="5">
    <location>
        <begin position="4"/>
        <end position="234"/>
    </location>
</feature>
<evidence type="ECO:0000313" key="7">
    <source>
        <dbReference type="EMBL" id="AZL58512.1"/>
    </source>
</evidence>
<reference evidence="7 8" key="1">
    <citation type="submission" date="2018-12" db="EMBL/GenBank/DDBJ databases">
        <title>Complete genome sequencing of Tabrizicola sp. K13M18.</title>
        <authorList>
            <person name="Bae J.-W."/>
        </authorList>
    </citation>
    <scope>NUCLEOTIDE SEQUENCE [LARGE SCALE GENOMIC DNA]</scope>
    <source>
        <strain evidence="7 8">K13M18</strain>
    </source>
</reference>
<gene>
    <name evidence="7" type="ORF">EI545_06500</name>
</gene>
<protein>
    <submittedName>
        <fullName evidence="7">Thiolase family protein</fullName>
    </submittedName>
</protein>
<dbReference type="InterPro" id="IPR020613">
    <property type="entry name" value="Thiolase_CS"/>
</dbReference>
<dbReference type="PANTHER" id="PTHR18919">
    <property type="entry name" value="ACETYL-COA C-ACYLTRANSFERASE"/>
    <property type="match status" value="1"/>
</dbReference>
<dbReference type="Pfam" id="PF00108">
    <property type="entry name" value="Thiolase_N"/>
    <property type="match status" value="1"/>
</dbReference>
<dbReference type="PANTHER" id="PTHR18919:SF107">
    <property type="entry name" value="ACETYL-COA ACETYLTRANSFERASE, CYTOSOLIC"/>
    <property type="match status" value="1"/>
</dbReference>
<evidence type="ECO:0000256" key="1">
    <source>
        <dbReference type="ARBA" id="ARBA00010982"/>
    </source>
</evidence>
<comment type="similarity">
    <text evidence="1 4">Belongs to the thiolase-like superfamily. Thiolase family.</text>
</comment>
<evidence type="ECO:0000256" key="2">
    <source>
        <dbReference type="ARBA" id="ARBA00022679"/>
    </source>
</evidence>
<dbReference type="Proteomes" id="UP000282002">
    <property type="component" value="Chromosome"/>
</dbReference>
<dbReference type="OrthoDB" id="7838428at2"/>
<dbReference type="KEGG" id="taw:EI545_06500"/>
<dbReference type="InterPro" id="IPR002155">
    <property type="entry name" value="Thiolase"/>
</dbReference>
<evidence type="ECO:0000313" key="8">
    <source>
        <dbReference type="Proteomes" id="UP000282002"/>
    </source>
</evidence>
<organism evidence="7 8">
    <name type="scientific">Tabrizicola piscis</name>
    <dbReference type="NCBI Taxonomy" id="2494374"/>
    <lineage>
        <taxon>Bacteria</taxon>
        <taxon>Pseudomonadati</taxon>
        <taxon>Pseudomonadota</taxon>
        <taxon>Alphaproteobacteria</taxon>
        <taxon>Rhodobacterales</taxon>
        <taxon>Paracoccaceae</taxon>
        <taxon>Tabrizicola</taxon>
    </lineage>
</organism>
<dbReference type="Pfam" id="PF02803">
    <property type="entry name" value="Thiolase_C"/>
    <property type="match status" value="1"/>
</dbReference>
<keyword evidence="2 4" id="KW-0808">Transferase</keyword>
<sequence length="356" mass="35532">MARLIAARRTAVVPRGGAFARLSIEDLASPVLLACLADAGIRPDQVDEVILANALGAGGNPARRVALAAGLGHVPGLTIDRQCAGGLDAILLARALVDSGAADVVVAGGVESTSRRPLRLRTDPEGGLPVAYDQAPFTPWPDRDPGMADAAEALAQRLGISRAAQEAWALESHAKALKSNHSAEIVPLAGVTQDAFPRRLSPGLLARAPIVAGSITAATAAVAADAAAVCLVVSDRIAQGRGLAILNGATVGGNPEEPGLAPLAAIQRLWQGEPLAMAEIMEAYAVQAIAVVKGAGLDPALVNPGGGALARGHPIGASGAILAVRLFHGLQSGRGLAAIASAGGIGTALLVDSSGA</sequence>
<dbReference type="InterPro" id="IPR020616">
    <property type="entry name" value="Thiolase_N"/>
</dbReference>
<dbReference type="RefSeq" id="WP_125324713.1">
    <property type="nucleotide sequence ID" value="NZ_CP034328.1"/>
</dbReference>
<name>A0A3S8U4F7_9RHOB</name>
<keyword evidence="3 4" id="KW-0012">Acyltransferase</keyword>
<evidence type="ECO:0000256" key="4">
    <source>
        <dbReference type="RuleBase" id="RU003557"/>
    </source>
</evidence>
<dbReference type="InterPro" id="IPR016039">
    <property type="entry name" value="Thiolase-like"/>
</dbReference>
<proteinExistence type="inferred from homology"/>
<dbReference type="PIRSF" id="PIRSF000429">
    <property type="entry name" value="Ac-CoA_Ac_transf"/>
    <property type="match status" value="1"/>
</dbReference>